<name>A0A9D5M3C8_9FIRM</name>
<dbReference type="AlphaFoldDB" id="A0A9D5M3C8"/>
<gene>
    <name evidence="1" type="ORF">INF28_09940</name>
</gene>
<dbReference type="Proteomes" id="UP000806542">
    <property type="component" value="Unassembled WGS sequence"/>
</dbReference>
<evidence type="ECO:0000313" key="1">
    <source>
        <dbReference type="EMBL" id="MBE5040778.1"/>
    </source>
</evidence>
<reference evidence="1" key="1">
    <citation type="submission" date="2020-10" db="EMBL/GenBank/DDBJ databases">
        <title>ChiBAC.</title>
        <authorList>
            <person name="Zenner C."/>
            <person name="Hitch T.C.A."/>
            <person name="Clavel T."/>
        </authorList>
    </citation>
    <scope>NUCLEOTIDE SEQUENCE</scope>
    <source>
        <strain evidence="1">DSM 107454</strain>
    </source>
</reference>
<comment type="caution">
    <text evidence="1">The sequence shown here is derived from an EMBL/GenBank/DDBJ whole genome shotgun (WGS) entry which is preliminary data.</text>
</comment>
<organism evidence="1 2">
    <name type="scientific">Ructibacterium gallinarum</name>
    <dbReference type="NCBI Taxonomy" id="2779355"/>
    <lineage>
        <taxon>Bacteria</taxon>
        <taxon>Bacillati</taxon>
        <taxon>Bacillota</taxon>
        <taxon>Clostridia</taxon>
        <taxon>Eubacteriales</taxon>
        <taxon>Oscillospiraceae</taxon>
        <taxon>Ructibacterium</taxon>
    </lineage>
</organism>
<accession>A0A9D5M3C8</accession>
<keyword evidence="2" id="KW-1185">Reference proteome</keyword>
<sequence>MSGKQYISWQIAKYATDKKLIEFTDKLKLPPVEFYAHVQANGDKTADGNAIYSNIGMKLLDYSNGTGDKTVSVEVNVSSDELMFVFEKLRQGVEEFSTSQEKIFGKPDEKGRCKVTKLLIIRATKDKAGKERKYPWFIQVENGTGVKVKNDKTGGTYIRANSFVADAKVYINLNDIDMFKLLSRVSSYVSVWEVTYAPRQLRAAKEIMQNAKEVVQ</sequence>
<protein>
    <submittedName>
        <fullName evidence="1">Uncharacterized protein</fullName>
    </submittedName>
</protein>
<evidence type="ECO:0000313" key="2">
    <source>
        <dbReference type="Proteomes" id="UP000806542"/>
    </source>
</evidence>
<proteinExistence type="predicted"/>
<dbReference type="EMBL" id="JADCKB010000022">
    <property type="protein sequence ID" value="MBE5040778.1"/>
    <property type="molecule type" value="Genomic_DNA"/>
</dbReference>
<dbReference type="RefSeq" id="WP_226393332.1">
    <property type="nucleotide sequence ID" value="NZ_JADCKB010000022.1"/>
</dbReference>